<comment type="caution">
    <text evidence="1">The sequence shown here is derived from an EMBL/GenBank/DDBJ whole genome shotgun (WGS) entry which is preliminary data.</text>
</comment>
<protein>
    <submittedName>
        <fullName evidence="1">Sulfotransferase family protein</fullName>
    </submittedName>
</protein>
<gene>
    <name evidence="1" type="ORF">ENK44_04630</name>
</gene>
<dbReference type="Proteomes" id="UP000885779">
    <property type="component" value="Unassembled WGS sequence"/>
</dbReference>
<accession>A0A7V4WUZ8</accession>
<dbReference type="AlphaFoldDB" id="A0A7V4WUZ8"/>
<dbReference type="SUPFAM" id="SSF52540">
    <property type="entry name" value="P-loop containing nucleoside triphosphate hydrolases"/>
    <property type="match status" value="1"/>
</dbReference>
<name>A0A7V4WUZ8_CALAY</name>
<proteinExistence type="predicted"/>
<dbReference type="InterPro" id="IPR027417">
    <property type="entry name" value="P-loop_NTPase"/>
</dbReference>
<dbReference type="Gene3D" id="3.40.50.300">
    <property type="entry name" value="P-loop containing nucleotide triphosphate hydrolases"/>
    <property type="match status" value="1"/>
</dbReference>
<reference evidence="1" key="1">
    <citation type="journal article" date="2020" name="mSystems">
        <title>Genome- and Community-Level Interaction Insights into Carbon Utilization and Element Cycling Functions of Hydrothermarchaeota in Hydrothermal Sediment.</title>
        <authorList>
            <person name="Zhou Z."/>
            <person name="Liu Y."/>
            <person name="Xu W."/>
            <person name="Pan J."/>
            <person name="Luo Z.H."/>
            <person name="Li M."/>
        </authorList>
    </citation>
    <scope>NUCLEOTIDE SEQUENCE [LARGE SCALE GENOMIC DNA]</scope>
    <source>
        <strain evidence="1">HyVt-577</strain>
    </source>
</reference>
<dbReference type="EMBL" id="DRQG01000037">
    <property type="protein sequence ID" value="HGY54962.1"/>
    <property type="molecule type" value="Genomic_DNA"/>
</dbReference>
<evidence type="ECO:0000313" key="1">
    <source>
        <dbReference type="EMBL" id="HGY54962.1"/>
    </source>
</evidence>
<sequence length="191" mass="22705">MNQMTITIVSGLPRSGTSLLMQMLRAGGMELLTDRHRLPDENNPRGYFEYEAVKNISNDNTFLEEARGKAIKIISHLLAYLPERYYYNILFMRRNIDEVILSQNKMLKKLNAPYQEENAEHIKQDFIKHLHKIHIWMRQQDNVRFLYIDHRRILNQPHTEAARIVHFLQLDLDTQKMATVIDPSLYRSRIE</sequence>
<organism evidence="1">
    <name type="scientific">Caldithrix abyssi</name>
    <dbReference type="NCBI Taxonomy" id="187145"/>
    <lineage>
        <taxon>Bacteria</taxon>
        <taxon>Pseudomonadati</taxon>
        <taxon>Calditrichota</taxon>
        <taxon>Calditrichia</taxon>
        <taxon>Calditrichales</taxon>
        <taxon>Calditrichaceae</taxon>
        <taxon>Caldithrix</taxon>
    </lineage>
</organism>
<dbReference type="Pfam" id="PF13469">
    <property type="entry name" value="Sulfotransfer_3"/>
    <property type="match status" value="1"/>
</dbReference>